<evidence type="ECO:0000256" key="1">
    <source>
        <dbReference type="ARBA" id="ARBA00001968"/>
    </source>
</evidence>
<keyword evidence="4" id="KW-0378">Hydrolase</keyword>
<dbReference type="Pfam" id="PF08340">
    <property type="entry name" value="YicC-like_C"/>
    <property type="match status" value="1"/>
</dbReference>
<keyword evidence="2" id="KW-0540">Nuclease</keyword>
<keyword evidence="9" id="KW-1185">Reference proteome</keyword>
<evidence type="ECO:0000259" key="7">
    <source>
        <dbReference type="Pfam" id="PF08340"/>
    </source>
</evidence>
<protein>
    <submittedName>
        <fullName evidence="8">Uncharacterized protein (TIGR00255 family)</fullName>
    </submittedName>
</protein>
<comment type="similarity">
    <text evidence="5">Belongs to the YicC/YloC family.</text>
</comment>
<proteinExistence type="inferred from homology"/>
<dbReference type="InterPro" id="IPR013527">
    <property type="entry name" value="YicC-like_N"/>
</dbReference>
<dbReference type="RefSeq" id="WP_354435568.1">
    <property type="nucleotide sequence ID" value="NZ_JBEPLY010000016.1"/>
</dbReference>
<feature type="domain" description="Endoribonuclease YicC-like C-terminal" evidence="7">
    <location>
        <begin position="179"/>
        <end position="295"/>
    </location>
</feature>
<comment type="caution">
    <text evidence="8">The sequence shown here is derived from an EMBL/GenBank/DDBJ whole genome shotgun (WGS) entry which is preliminary data.</text>
</comment>
<dbReference type="PANTHER" id="PTHR30636:SF3">
    <property type="entry name" value="UPF0701 PROTEIN YICC"/>
    <property type="match status" value="1"/>
</dbReference>
<keyword evidence="3" id="KW-0255">Endonuclease</keyword>
<dbReference type="InterPro" id="IPR005229">
    <property type="entry name" value="YicC/YloC-like"/>
</dbReference>
<evidence type="ECO:0000256" key="5">
    <source>
        <dbReference type="ARBA" id="ARBA00035648"/>
    </source>
</evidence>
<evidence type="ECO:0000256" key="2">
    <source>
        <dbReference type="ARBA" id="ARBA00022722"/>
    </source>
</evidence>
<evidence type="ECO:0000313" key="9">
    <source>
        <dbReference type="Proteomes" id="UP001549164"/>
    </source>
</evidence>
<organism evidence="8 9">
    <name type="scientific">Martelella mangrovi</name>
    <dbReference type="NCBI Taxonomy" id="1397477"/>
    <lineage>
        <taxon>Bacteria</taxon>
        <taxon>Pseudomonadati</taxon>
        <taxon>Pseudomonadota</taxon>
        <taxon>Alphaproteobacteria</taxon>
        <taxon>Hyphomicrobiales</taxon>
        <taxon>Aurantimonadaceae</taxon>
        <taxon>Martelella</taxon>
    </lineage>
</organism>
<accession>A0ABV2IGM8</accession>
<reference evidence="8 9" key="1">
    <citation type="submission" date="2024-06" db="EMBL/GenBank/DDBJ databases">
        <title>Genomic Encyclopedia of Type Strains, Phase IV (KMG-IV): sequencing the most valuable type-strain genomes for metagenomic binning, comparative biology and taxonomic classification.</title>
        <authorList>
            <person name="Goeker M."/>
        </authorList>
    </citation>
    <scope>NUCLEOTIDE SEQUENCE [LARGE SCALE GENOMIC DNA]</scope>
    <source>
        <strain evidence="8 9">DSM 28102</strain>
    </source>
</reference>
<evidence type="ECO:0000256" key="3">
    <source>
        <dbReference type="ARBA" id="ARBA00022759"/>
    </source>
</evidence>
<evidence type="ECO:0000313" key="8">
    <source>
        <dbReference type="EMBL" id="MET3601749.1"/>
    </source>
</evidence>
<dbReference type="NCBIfam" id="TIGR00255">
    <property type="entry name" value="YicC/YloC family endoribonuclease"/>
    <property type="match status" value="1"/>
</dbReference>
<sequence length="295" mass="32424">MKPQSMTGFARSDGYWQRYRWTWELRAVNGKGLDVRLRLPQGSDHLETDVRKRLAERLARGNVQVALSITLAESRLELVVNEAALQAVLDLKARLGDVLDDKPLSLEGLLGLRGIADFREGEEDSAALETRDGMILGDLDVALDRLCAMRGEEGEKIVAVLGRQIDRIAELTGTIEADPSRTPAAIAERLSEQVGRLVDAAPSLDSDRLYAEAVLLATKADLQEEIDRLNAHVAAARALLEKGGPCGRRLDFLAQEFNRETNTICSKSNAVAVTAAGLELKTVIDQFREQIQNLE</sequence>
<feature type="domain" description="Endoribonuclease YicC-like N-terminal" evidence="6">
    <location>
        <begin position="4"/>
        <end position="157"/>
    </location>
</feature>
<gene>
    <name evidence="8" type="ORF">ABID12_003711</name>
</gene>
<name>A0ABV2IGM8_9HYPH</name>
<dbReference type="EMBL" id="JBEPLY010000016">
    <property type="protein sequence ID" value="MET3601749.1"/>
    <property type="molecule type" value="Genomic_DNA"/>
</dbReference>
<dbReference type="InterPro" id="IPR013551">
    <property type="entry name" value="YicC-like_C"/>
</dbReference>
<dbReference type="PANTHER" id="PTHR30636">
    <property type="entry name" value="UPF0701 PROTEIN YICC"/>
    <property type="match status" value="1"/>
</dbReference>
<dbReference type="Proteomes" id="UP001549164">
    <property type="component" value="Unassembled WGS sequence"/>
</dbReference>
<comment type="cofactor">
    <cofactor evidence="1">
        <name>a divalent metal cation</name>
        <dbReference type="ChEBI" id="CHEBI:60240"/>
    </cofactor>
</comment>
<evidence type="ECO:0000259" key="6">
    <source>
        <dbReference type="Pfam" id="PF03755"/>
    </source>
</evidence>
<evidence type="ECO:0000256" key="4">
    <source>
        <dbReference type="ARBA" id="ARBA00022801"/>
    </source>
</evidence>
<dbReference type="Pfam" id="PF03755">
    <property type="entry name" value="YicC-like_N"/>
    <property type="match status" value="1"/>
</dbReference>